<sequence length="537" mass="59565">MASEGALYLVLEYISITLFIFLVGHCNYRSINYTLQVFCITAIFNNINESFLIFRYGDRVIPDAFGTAGCIISGVFEQFIPLAVSSFAACMSFNIWYLIVLRTKRTEKEMLKWYCMVAFGFSFFMTTIAVILLRNEPYLSSYPRMYYCDLRGTQITRWTFAIPMLLTAITGMLFSVHTVIYLIRHFLMMRRTINGTTSSGSMAIELSSYCIRLLIFCISFGILVLMAVLDRVVDSTNRAPVVYNSAQELSAFSDFSGALVGIVIFVIFGTTKEAYRTFMKLICCGSGRNGSSAGGSDWDWLPKWIPERFRPKKSESMNPMSSSLSSGASGSRSATGSGVDRGGYPRGANALEASTREKKRPGRSEMTETNSVMTFDEDILGAYSVTKAKSNYDNYNAYHNYTLRTTVPPTPADNNKNDNRDEYDLESGYSSPLASVASAPSSTTSSRDSLPPSPPPRRSLSTAEQHYGANAARTQSPPPMAQRTSANFAELSMPSHPRPQSLPPPTQPHPHPQSVSTRVSSNFAELSLPPQTYIHRG</sequence>
<feature type="transmembrane region" description="Helical" evidence="6">
    <location>
        <begin position="79"/>
        <end position="101"/>
    </location>
</feature>
<dbReference type="SUPFAM" id="SSF81321">
    <property type="entry name" value="Family A G protein-coupled receptor-like"/>
    <property type="match status" value="1"/>
</dbReference>
<feature type="compositionally biased region" description="Low complexity" evidence="5">
    <location>
        <begin position="430"/>
        <end position="450"/>
    </location>
</feature>
<gene>
    <name evidence="7" type="ORF">K457DRAFT_142683</name>
</gene>
<feature type="transmembrane region" description="Helical" evidence="6">
    <location>
        <begin position="30"/>
        <end position="47"/>
    </location>
</feature>
<evidence type="ECO:0000313" key="8">
    <source>
        <dbReference type="Proteomes" id="UP000078512"/>
    </source>
</evidence>
<feature type="compositionally biased region" description="Pro residues" evidence="5">
    <location>
        <begin position="496"/>
        <end position="511"/>
    </location>
</feature>
<feature type="region of interest" description="Disordered" evidence="5">
    <location>
        <begin position="403"/>
        <end position="462"/>
    </location>
</feature>
<evidence type="ECO:0000313" key="7">
    <source>
        <dbReference type="EMBL" id="OAQ23471.1"/>
    </source>
</evidence>
<dbReference type="GO" id="GO:0004930">
    <property type="term" value="F:G protein-coupled receptor activity"/>
    <property type="evidence" value="ECO:0007669"/>
    <property type="project" value="TreeGrafter"/>
</dbReference>
<evidence type="ECO:0000256" key="6">
    <source>
        <dbReference type="SAM" id="Phobius"/>
    </source>
</evidence>
<dbReference type="OrthoDB" id="2444059at2759"/>
<reference evidence="7 8" key="1">
    <citation type="submission" date="2016-05" db="EMBL/GenBank/DDBJ databases">
        <title>Genome sequencing reveals origins of a unique bacterial endosymbiosis in the earliest lineages of terrestrial Fungi.</title>
        <authorList>
            <consortium name="DOE Joint Genome Institute"/>
            <person name="Uehling J."/>
            <person name="Gryganskyi A."/>
            <person name="Hameed K."/>
            <person name="Tschaplinski T."/>
            <person name="Misztal P."/>
            <person name="Wu S."/>
            <person name="Desiro A."/>
            <person name="Vande Pol N."/>
            <person name="Du Z.-Y."/>
            <person name="Zienkiewicz A."/>
            <person name="Zienkiewicz K."/>
            <person name="Morin E."/>
            <person name="Tisserant E."/>
            <person name="Splivallo R."/>
            <person name="Hainaut M."/>
            <person name="Henrissat B."/>
            <person name="Ohm R."/>
            <person name="Kuo A."/>
            <person name="Yan J."/>
            <person name="Lipzen A."/>
            <person name="Nolan M."/>
            <person name="Labutti K."/>
            <person name="Barry K."/>
            <person name="Goldstein A."/>
            <person name="Labbe J."/>
            <person name="Schadt C."/>
            <person name="Tuskan G."/>
            <person name="Grigoriev I."/>
            <person name="Martin F."/>
            <person name="Vilgalys R."/>
            <person name="Bonito G."/>
        </authorList>
    </citation>
    <scope>NUCLEOTIDE SEQUENCE [LARGE SCALE GENOMIC DNA]</scope>
    <source>
        <strain evidence="7 8">AG-77</strain>
    </source>
</reference>
<feature type="compositionally biased region" description="Polar residues" evidence="5">
    <location>
        <begin position="515"/>
        <end position="524"/>
    </location>
</feature>
<organism evidence="7 8">
    <name type="scientific">Linnemannia elongata AG-77</name>
    <dbReference type="NCBI Taxonomy" id="1314771"/>
    <lineage>
        <taxon>Eukaryota</taxon>
        <taxon>Fungi</taxon>
        <taxon>Fungi incertae sedis</taxon>
        <taxon>Mucoromycota</taxon>
        <taxon>Mortierellomycotina</taxon>
        <taxon>Mortierellomycetes</taxon>
        <taxon>Mortierellales</taxon>
        <taxon>Mortierellaceae</taxon>
        <taxon>Linnemannia</taxon>
    </lineage>
</organism>
<feature type="region of interest" description="Disordered" evidence="5">
    <location>
        <begin position="312"/>
        <end position="370"/>
    </location>
</feature>
<keyword evidence="4 6" id="KW-0472">Membrane</keyword>
<dbReference type="GO" id="GO:0007189">
    <property type="term" value="P:adenylate cyclase-activating G protein-coupled receptor signaling pathway"/>
    <property type="evidence" value="ECO:0007669"/>
    <property type="project" value="TreeGrafter"/>
</dbReference>
<dbReference type="AlphaFoldDB" id="A0A197JG45"/>
<accession>A0A197JG45</accession>
<dbReference type="PANTHER" id="PTHR23112:SF0">
    <property type="entry name" value="TRANSMEMBRANE PROTEIN 116"/>
    <property type="match status" value="1"/>
</dbReference>
<evidence type="ECO:0000256" key="1">
    <source>
        <dbReference type="ARBA" id="ARBA00004141"/>
    </source>
</evidence>
<feature type="transmembrane region" description="Helical" evidence="6">
    <location>
        <begin position="6"/>
        <end position="23"/>
    </location>
</feature>
<feature type="compositionally biased region" description="Low complexity" evidence="5">
    <location>
        <begin position="316"/>
        <end position="338"/>
    </location>
</feature>
<feature type="region of interest" description="Disordered" evidence="5">
    <location>
        <begin position="490"/>
        <end position="537"/>
    </location>
</feature>
<proteinExistence type="predicted"/>
<dbReference type="Gene3D" id="1.20.1070.10">
    <property type="entry name" value="Rhodopsin 7-helix transmembrane proteins"/>
    <property type="match status" value="1"/>
</dbReference>
<dbReference type="Proteomes" id="UP000078512">
    <property type="component" value="Unassembled WGS sequence"/>
</dbReference>
<name>A0A197JG45_9FUNG</name>
<dbReference type="PANTHER" id="PTHR23112">
    <property type="entry name" value="G PROTEIN-COUPLED RECEPTOR 157-RELATED"/>
    <property type="match status" value="1"/>
</dbReference>
<protein>
    <submittedName>
        <fullName evidence="7">Uncharacterized protein</fullName>
    </submittedName>
</protein>
<keyword evidence="2 6" id="KW-0812">Transmembrane</keyword>
<dbReference type="GO" id="GO:0005886">
    <property type="term" value="C:plasma membrane"/>
    <property type="evidence" value="ECO:0007669"/>
    <property type="project" value="TreeGrafter"/>
</dbReference>
<keyword evidence="8" id="KW-1185">Reference proteome</keyword>
<keyword evidence="3 6" id="KW-1133">Transmembrane helix</keyword>
<evidence type="ECO:0000256" key="2">
    <source>
        <dbReference type="ARBA" id="ARBA00022692"/>
    </source>
</evidence>
<feature type="transmembrane region" description="Helical" evidence="6">
    <location>
        <begin position="209"/>
        <end position="229"/>
    </location>
</feature>
<evidence type="ECO:0000256" key="3">
    <source>
        <dbReference type="ARBA" id="ARBA00022989"/>
    </source>
</evidence>
<feature type="transmembrane region" description="Helical" evidence="6">
    <location>
        <begin position="160"/>
        <end position="183"/>
    </location>
</feature>
<dbReference type="EMBL" id="KV442118">
    <property type="protein sequence ID" value="OAQ23471.1"/>
    <property type="molecule type" value="Genomic_DNA"/>
</dbReference>
<feature type="transmembrane region" description="Helical" evidence="6">
    <location>
        <begin position="249"/>
        <end position="270"/>
    </location>
</feature>
<comment type="subcellular location">
    <subcellularLocation>
        <location evidence="1">Membrane</location>
        <topology evidence="1">Multi-pass membrane protein</topology>
    </subcellularLocation>
</comment>
<feature type="transmembrane region" description="Helical" evidence="6">
    <location>
        <begin position="113"/>
        <end position="133"/>
    </location>
</feature>
<evidence type="ECO:0000256" key="5">
    <source>
        <dbReference type="SAM" id="MobiDB-lite"/>
    </source>
</evidence>
<evidence type="ECO:0000256" key="4">
    <source>
        <dbReference type="ARBA" id="ARBA00023136"/>
    </source>
</evidence>